<protein>
    <recommendedName>
        <fullName evidence="4">TraK family protein</fullName>
    </recommendedName>
</protein>
<gene>
    <name evidence="2" type="ORF">EI547_17975</name>
</gene>
<evidence type="ECO:0000313" key="3">
    <source>
        <dbReference type="Proteomes" id="UP001645038"/>
    </source>
</evidence>
<accession>A0ABR9G334</accession>
<dbReference type="Pfam" id="PF17273">
    <property type="entry name" value="DUF5338"/>
    <property type="match status" value="1"/>
</dbReference>
<feature type="region of interest" description="Disordered" evidence="1">
    <location>
        <begin position="66"/>
        <end position="128"/>
    </location>
</feature>
<sequence>MADTPSSKPRRGAGRVAFLARLDQFKTLIEAGNEQRTVYDDCGGEDELGISYSQFNRYVVRYITGAKDDGHQRKGAGQITPQSPSPAATGAAGGQAGGKPAPAAKPGSKRPGFEHNPNSGNNRDDLIS</sequence>
<organism evidence="2 3">
    <name type="scientific">Halomonas colorata</name>
    <dbReference type="NCBI Taxonomy" id="2742615"/>
    <lineage>
        <taxon>Bacteria</taxon>
        <taxon>Pseudomonadati</taxon>
        <taxon>Pseudomonadota</taxon>
        <taxon>Gammaproteobacteria</taxon>
        <taxon>Oceanospirillales</taxon>
        <taxon>Halomonadaceae</taxon>
        <taxon>Halomonas</taxon>
    </lineage>
</organism>
<dbReference type="InterPro" id="IPR035225">
    <property type="entry name" value="DUF5338"/>
</dbReference>
<evidence type="ECO:0008006" key="4">
    <source>
        <dbReference type="Google" id="ProtNLM"/>
    </source>
</evidence>
<evidence type="ECO:0000256" key="1">
    <source>
        <dbReference type="SAM" id="MobiDB-lite"/>
    </source>
</evidence>
<reference evidence="2 3" key="1">
    <citation type="submission" date="2020-07" db="EMBL/GenBank/DDBJ databases">
        <title>Halophilic bacteria isolated from french cheeses.</title>
        <authorList>
            <person name="Kothe C.I."/>
            <person name="Farah-Kraiem B."/>
            <person name="Renault P."/>
            <person name="Dridi B."/>
        </authorList>
    </citation>
    <scope>NUCLEOTIDE SEQUENCE [LARGE SCALE GENOMIC DNA]</scope>
    <source>
        <strain evidence="2 3">FME20</strain>
    </source>
</reference>
<comment type="caution">
    <text evidence="2">The sequence shown here is derived from an EMBL/GenBank/DDBJ whole genome shotgun (WGS) entry which is preliminary data.</text>
</comment>
<keyword evidence="3" id="KW-1185">Reference proteome</keyword>
<dbReference type="RefSeq" id="WP_192539748.1">
    <property type="nucleotide sequence ID" value="NZ_JABUZA010000032.1"/>
</dbReference>
<proteinExistence type="predicted"/>
<dbReference type="EMBL" id="RRZB01000075">
    <property type="protein sequence ID" value="MBE0465319.1"/>
    <property type="molecule type" value="Genomic_DNA"/>
</dbReference>
<feature type="compositionally biased region" description="Low complexity" evidence="1">
    <location>
        <begin position="80"/>
        <end position="90"/>
    </location>
</feature>
<evidence type="ECO:0000313" key="2">
    <source>
        <dbReference type="EMBL" id="MBE0465319.1"/>
    </source>
</evidence>
<dbReference type="Proteomes" id="UP001645038">
    <property type="component" value="Unassembled WGS sequence"/>
</dbReference>
<name>A0ABR9G334_9GAMM</name>